<evidence type="ECO:0000313" key="6">
    <source>
        <dbReference type="EMBL" id="WPC75214.1"/>
    </source>
</evidence>
<evidence type="ECO:0000256" key="3">
    <source>
        <dbReference type="ARBA" id="ARBA00022691"/>
    </source>
</evidence>
<dbReference type="Proteomes" id="UP001304071">
    <property type="component" value="Chromosome 1"/>
</dbReference>
<evidence type="ECO:0000259" key="5">
    <source>
        <dbReference type="Pfam" id="PF13847"/>
    </source>
</evidence>
<protein>
    <submittedName>
        <fullName evidence="6">Class I SAM-dependent methyltransferase</fullName>
        <ecNumber evidence="6">2.1.1.-</ecNumber>
    </submittedName>
</protein>
<dbReference type="GO" id="GO:0008168">
    <property type="term" value="F:methyltransferase activity"/>
    <property type="evidence" value="ECO:0007669"/>
    <property type="project" value="UniProtKB-KW"/>
</dbReference>
<keyword evidence="2 6" id="KW-0808">Transferase</keyword>
<keyword evidence="7" id="KW-1185">Reference proteome</keyword>
<keyword evidence="4" id="KW-0812">Transmembrane</keyword>
<dbReference type="EMBL" id="CP138203">
    <property type="protein sequence ID" value="WPC75214.1"/>
    <property type="molecule type" value="Genomic_DNA"/>
</dbReference>
<evidence type="ECO:0000256" key="2">
    <source>
        <dbReference type="ARBA" id="ARBA00022679"/>
    </source>
</evidence>
<dbReference type="PANTHER" id="PTHR43464:SF19">
    <property type="entry name" value="UBIQUINONE BIOSYNTHESIS O-METHYLTRANSFERASE, MITOCHONDRIAL"/>
    <property type="match status" value="1"/>
</dbReference>
<name>A0ABZ0QFM4_9VIBR</name>
<dbReference type="Gene3D" id="3.40.50.150">
    <property type="entry name" value="Vaccinia Virus protein VP39"/>
    <property type="match status" value="1"/>
</dbReference>
<keyword evidence="4" id="KW-0472">Membrane</keyword>
<feature type="transmembrane region" description="Helical" evidence="4">
    <location>
        <begin position="225"/>
        <end position="245"/>
    </location>
</feature>
<dbReference type="PANTHER" id="PTHR43464">
    <property type="entry name" value="METHYLTRANSFERASE"/>
    <property type="match status" value="1"/>
</dbReference>
<keyword evidence="1 6" id="KW-0489">Methyltransferase</keyword>
<feature type="domain" description="Methyltransferase" evidence="5">
    <location>
        <begin position="50"/>
        <end position="174"/>
    </location>
</feature>
<organism evidence="6 7">
    <name type="scientific">Vibrio porteresiae DSM 19223</name>
    <dbReference type="NCBI Taxonomy" id="1123496"/>
    <lineage>
        <taxon>Bacteria</taxon>
        <taxon>Pseudomonadati</taxon>
        <taxon>Pseudomonadota</taxon>
        <taxon>Gammaproteobacteria</taxon>
        <taxon>Vibrionales</taxon>
        <taxon>Vibrionaceae</taxon>
        <taxon>Vibrio</taxon>
    </lineage>
</organism>
<dbReference type="RefSeq" id="WP_261895695.1">
    <property type="nucleotide sequence ID" value="NZ_AP024895.1"/>
</dbReference>
<dbReference type="CDD" id="cd02440">
    <property type="entry name" value="AdoMet_MTases"/>
    <property type="match status" value="1"/>
</dbReference>
<dbReference type="Pfam" id="PF13847">
    <property type="entry name" value="Methyltransf_31"/>
    <property type="match status" value="1"/>
</dbReference>
<evidence type="ECO:0000256" key="4">
    <source>
        <dbReference type="SAM" id="Phobius"/>
    </source>
</evidence>
<evidence type="ECO:0000313" key="7">
    <source>
        <dbReference type="Proteomes" id="UP001304071"/>
    </source>
</evidence>
<proteinExistence type="predicted"/>
<dbReference type="SUPFAM" id="SSF53335">
    <property type="entry name" value="S-adenosyl-L-methionine-dependent methyltransferases"/>
    <property type="match status" value="1"/>
</dbReference>
<dbReference type="EC" id="2.1.1.-" evidence="6"/>
<sequence length="252" mass="28281">MNPNYLIHDEIYAQVKNAGLAGWGGNERMARESEFIDRVFSINDVPTAGKLLELGCGEGHFSRRFAQLGYEVTGVDISATAIQWAKEKSLSMKIPGQFYVADLTQPPLEFLESYDVIIDGNCLHCIIGDDRQTFLHLVYTLLASDGVFFVSSLCAKDDQNHYISKAGFAYRHIPSVNHLLAELSSVGFDVLSVNVYEREQYNHITVHLKNKHLAPKSLSQVSSLAFYHLIAIPVLAFSLGMFLCCNRHFYLQ</sequence>
<dbReference type="InterPro" id="IPR029063">
    <property type="entry name" value="SAM-dependent_MTases_sf"/>
</dbReference>
<reference evidence="6 7" key="1">
    <citation type="submission" date="2023-11" db="EMBL/GenBank/DDBJ databases">
        <title>Plant-associative lifestyle of Vibrio porteresiae and its evolutionary dynamics.</title>
        <authorList>
            <person name="Rameshkumar N."/>
            <person name="Kirti K."/>
        </authorList>
    </citation>
    <scope>NUCLEOTIDE SEQUENCE [LARGE SCALE GENOMIC DNA]</scope>
    <source>
        <strain evidence="6 7">MSSRF30</strain>
    </source>
</reference>
<evidence type="ECO:0000256" key="1">
    <source>
        <dbReference type="ARBA" id="ARBA00022603"/>
    </source>
</evidence>
<dbReference type="GO" id="GO:0032259">
    <property type="term" value="P:methylation"/>
    <property type="evidence" value="ECO:0007669"/>
    <property type="project" value="UniProtKB-KW"/>
</dbReference>
<keyword evidence="4" id="KW-1133">Transmembrane helix</keyword>
<dbReference type="InterPro" id="IPR025714">
    <property type="entry name" value="Methyltranfer_dom"/>
</dbReference>
<accession>A0ABZ0QFM4</accession>
<gene>
    <name evidence="6" type="ORF">R8Z52_08450</name>
</gene>
<keyword evidence="3" id="KW-0949">S-adenosyl-L-methionine</keyword>